<dbReference type="SUPFAM" id="SSF53187">
    <property type="entry name" value="Zn-dependent exopeptidases"/>
    <property type="match status" value="1"/>
</dbReference>
<keyword evidence="2" id="KW-0645">Protease</keyword>
<dbReference type="Gene3D" id="3.40.630.10">
    <property type="entry name" value="Zn peptidases"/>
    <property type="match status" value="1"/>
</dbReference>
<dbReference type="CDD" id="cd05674">
    <property type="entry name" value="M20_yscS"/>
    <property type="match status" value="1"/>
</dbReference>
<feature type="binding site" evidence="7">
    <location>
        <position position="254"/>
    </location>
    <ligand>
        <name>Zn(2+)</name>
        <dbReference type="ChEBI" id="CHEBI:29105"/>
        <label>1</label>
    </ligand>
</feature>
<evidence type="ECO:0000256" key="1">
    <source>
        <dbReference type="ARBA" id="ARBA00006247"/>
    </source>
</evidence>
<sequence length="594" mass="66411">MASMEKQSLPLLEEQQQPRRTQKTWIVKRTFSVLALGIITIFLAKPLIHDLRDRFQPPHKGHNHPGKHHHKDFASFCEQPDPLFPPQHEKLDQAYEFLSTPEFKNASIKRHSGAVQIPTQSFDDLGPVGEDKRWDALYPFTDYLAATFPRIHKELKLEKINTHGKVYTWEGSDSSLKPLILMAHQDVVPVPDSTVDAWTHPPFSGFFDGKFIWGRGSSDCKNQLIAELETVETLLEYGFEPKRTIILAFGFDEEISGRQGAGRIAEFLIERYGKDSIAAIVDEGAGLSNTWGTTFATPGVGEKGYTDVAIIIRKPGGHSSIPTDHTSIGIASEIITAIESEQYPTYLADDSPFLDLLQCAAAHAEEFPNKLKKLLGARESRANVCKAKPDYLALEAAKLGKMVQYLMQTSQAVDEISGGVKVNALPERTEVTVNHRLNIGDTPEVVWNRLAKIAKPVAEKYNLSFHDFDGTKEEKESISLSASDTTLEVAPVTPTEVGEKDTPYSILAGTTRALYGEDIIVSPGMMTGNTDTRYYWPITKHIFRYGPGYDPTWDKGLGNVHTVDEKISVVNHLNMVKWFMLFVRNVDGVRFEDE</sequence>
<feature type="transmembrane region" description="Helical" evidence="8">
    <location>
        <begin position="26"/>
        <end position="48"/>
    </location>
</feature>
<feature type="binding site" evidence="7">
    <location>
        <position position="184"/>
    </location>
    <ligand>
        <name>Zn(2+)</name>
        <dbReference type="ChEBI" id="CHEBI:29105"/>
        <label>2</label>
    </ligand>
</feature>
<organism evidence="10 11">
    <name type="scientific">Teratosphaeria nubilosa</name>
    <dbReference type="NCBI Taxonomy" id="161662"/>
    <lineage>
        <taxon>Eukaryota</taxon>
        <taxon>Fungi</taxon>
        <taxon>Dikarya</taxon>
        <taxon>Ascomycota</taxon>
        <taxon>Pezizomycotina</taxon>
        <taxon>Dothideomycetes</taxon>
        <taxon>Dothideomycetidae</taxon>
        <taxon>Mycosphaerellales</taxon>
        <taxon>Teratosphaeriaceae</taxon>
        <taxon>Teratosphaeria</taxon>
    </lineage>
</organism>
<evidence type="ECO:0000259" key="9">
    <source>
        <dbReference type="Pfam" id="PF07687"/>
    </source>
</evidence>
<feature type="binding site" evidence="7">
    <location>
        <position position="561"/>
    </location>
    <ligand>
        <name>Zn(2+)</name>
        <dbReference type="ChEBI" id="CHEBI:29105"/>
        <label>1</label>
    </ligand>
</feature>
<dbReference type="AlphaFoldDB" id="A0A6G1LHW5"/>
<evidence type="ECO:0000256" key="2">
    <source>
        <dbReference type="ARBA" id="ARBA00022670"/>
    </source>
</evidence>
<dbReference type="InterPro" id="IPR047177">
    <property type="entry name" value="Pept_M20A"/>
</dbReference>
<keyword evidence="8" id="KW-0812">Transmembrane</keyword>
<protein>
    <submittedName>
        <fullName evidence="10">Carboxypeptidase S</fullName>
    </submittedName>
</protein>
<evidence type="ECO:0000313" key="10">
    <source>
        <dbReference type="EMBL" id="KAF2772159.1"/>
    </source>
</evidence>
<feature type="active site" evidence="6">
    <location>
        <position position="186"/>
    </location>
</feature>
<name>A0A6G1LHW5_9PEZI</name>
<dbReference type="SUPFAM" id="SSF55031">
    <property type="entry name" value="Bacterial exopeptidase dimerisation domain"/>
    <property type="match status" value="1"/>
</dbReference>
<keyword evidence="5 7" id="KW-0862">Zinc</keyword>
<keyword evidence="8" id="KW-1133">Transmembrane helix</keyword>
<feature type="active site" description="Proton acceptor" evidence="6">
    <location>
        <position position="253"/>
    </location>
</feature>
<keyword evidence="11" id="KW-1185">Reference proteome</keyword>
<dbReference type="Gene3D" id="3.30.70.360">
    <property type="match status" value="1"/>
</dbReference>
<dbReference type="Pfam" id="PF01546">
    <property type="entry name" value="Peptidase_M20"/>
    <property type="match status" value="1"/>
</dbReference>
<gene>
    <name evidence="10" type="ORF">EJ03DRAFT_214668</name>
</gene>
<dbReference type="PROSITE" id="PS00759">
    <property type="entry name" value="ARGE_DAPE_CPG2_2"/>
    <property type="match status" value="1"/>
</dbReference>
<dbReference type="InterPro" id="IPR001261">
    <property type="entry name" value="ArgE/DapE_CS"/>
</dbReference>
<dbReference type="FunFam" id="3.40.630.10:FF:000085">
    <property type="entry name" value="Gly-Xaa carboxypeptidase"/>
    <property type="match status" value="1"/>
</dbReference>
<proteinExistence type="inferred from homology"/>
<reference evidence="10" key="1">
    <citation type="journal article" date="2020" name="Stud. Mycol.">
        <title>101 Dothideomycetes genomes: a test case for predicting lifestyles and emergence of pathogens.</title>
        <authorList>
            <person name="Haridas S."/>
            <person name="Albert R."/>
            <person name="Binder M."/>
            <person name="Bloem J."/>
            <person name="Labutti K."/>
            <person name="Salamov A."/>
            <person name="Andreopoulos B."/>
            <person name="Baker S."/>
            <person name="Barry K."/>
            <person name="Bills G."/>
            <person name="Bluhm B."/>
            <person name="Cannon C."/>
            <person name="Castanera R."/>
            <person name="Culley D."/>
            <person name="Daum C."/>
            <person name="Ezra D."/>
            <person name="Gonzalez J."/>
            <person name="Henrissat B."/>
            <person name="Kuo A."/>
            <person name="Liang C."/>
            <person name="Lipzen A."/>
            <person name="Lutzoni F."/>
            <person name="Magnuson J."/>
            <person name="Mondo S."/>
            <person name="Nolan M."/>
            <person name="Ohm R."/>
            <person name="Pangilinan J."/>
            <person name="Park H.-J."/>
            <person name="Ramirez L."/>
            <person name="Alfaro M."/>
            <person name="Sun H."/>
            <person name="Tritt A."/>
            <person name="Yoshinaga Y."/>
            <person name="Zwiers L.-H."/>
            <person name="Turgeon B."/>
            <person name="Goodwin S."/>
            <person name="Spatafora J."/>
            <person name="Crous P."/>
            <person name="Grigoriev I."/>
        </authorList>
    </citation>
    <scope>NUCLEOTIDE SEQUENCE</scope>
    <source>
        <strain evidence="10">CBS 116005</strain>
    </source>
</reference>
<feature type="binding site" evidence="7">
    <location>
        <position position="282"/>
    </location>
    <ligand>
        <name>Zn(2+)</name>
        <dbReference type="ChEBI" id="CHEBI:29105"/>
        <label>2</label>
    </ligand>
</feature>
<keyword evidence="4" id="KW-0378">Hydrolase</keyword>
<dbReference type="GO" id="GO:0046872">
    <property type="term" value="F:metal ion binding"/>
    <property type="evidence" value="ECO:0007669"/>
    <property type="project" value="UniProtKB-KW"/>
</dbReference>
<dbReference type="GO" id="GO:0004181">
    <property type="term" value="F:metallocarboxypeptidase activity"/>
    <property type="evidence" value="ECO:0007669"/>
    <property type="project" value="InterPro"/>
</dbReference>
<evidence type="ECO:0000256" key="7">
    <source>
        <dbReference type="PIRSR" id="PIRSR037217-2"/>
    </source>
</evidence>
<dbReference type="InterPro" id="IPR002933">
    <property type="entry name" value="Peptidase_M20"/>
</dbReference>
<evidence type="ECO:0000256" key="5">
    <source>
        <dbReference type="ARBA" id="ARBA00022833"/>
    </source>
</evidence>
<feature type="domain" description="Peptidase M20 dimerisation" evidence="9">
    <location>
        <begin position="300"/>
        <end position="461"/>
    </location>
</feature>
<dbReference type="PANTHER" id="PTHR45962:SF1">
    <property type="entry name" value="N-FATTY-ACYL-AMINO ACID SYNTHASE_HYDROLASE PM20D1"/>
    <property type="match status" value="1"/>
</dbReference>
<evidence type="ECO:0000256" key="8">
    <source>
        <dbReference type="SAM" id="Phobius"/>
    </source>
</evidence>
<evidence type="ECO:0000256" key="3">
    <source>
        <dbReference type="ARBA" id="ARBA00022723"/>
    </source>
</evidence>
<feature type="binding site" evidence="7">
    <location>
        <position position="219"/>
    </location>
    <ligand>
        <name>Zn(2+)</name>
        <dbReference type="ChEBI" id="CHEBI:29105"/>
        <label>2</label>
    </ligand>
</feature>
<dbReference type="GO" id="GO:0000328">
    <property type="term" value="C:fungal-type vacuole lumen"/>
    <property type="evidence" value="ECO:0007669"/>
    <property type="project" value="TreeGrafter"/>
</dbReference>
<dbReference type="EMBL" id="ML995816">
    <property type="protein sequence ID" value="KAF2772159.1"/>
    <property type="molecule type" value="Genomic_DNA"/>
</dbReference>
<dbReference type="Pfam" id="PF07687">
    <property type="entry name" value="M20_dimer"/>
    <property type="match status" value="1"/>
</dbReference>
<accession>A0A6G1LHW5</accession>
<evidence type="ECO:0000256" key="4">
    <source>
        <dbReference type="ARBA" id="ARBA00022801"/>
    </source>
</evidence>
<dbReference type="InterPro" id="IPR017141">
    <property type="entry name" value="Pept_M20_carboxypep"/>
</dbReference>
<dbReference type="Proteomes" id="UP000799436">
    <property type="component" value="Unassembled WGS sequence"/>
</dbReference>
<keyword evidence="8" id="KW-0472">Membrane</keyword>
<dbReference type="InterPro" id="IPR036264">
    <property type="entry name" value="Bact_exopeptidase_dim_dom"/>
</dbReference>
<dbReference type="OrthoDB" id="3064516at2759"/>
<feature type="binding site" evidence="7">
    <location>
        <position position="219"/>
    </location>
    <ligand>
        <name>Zn(2+)</name>
        <dbReference type="ChEBI" id="CHEBI:29105"/>
        <label>1</label>
    </ligand>
</feature>
<dbReference type="PIRSF" id="PIRSF037217">
    <property type="entry name" value="Carboxypeptidase_S"/>
    <property type="match status" value="1"/>
</dbReference>
<keyword evidence="10" id="KW-0121">Carboxypeptidase</keyword>
<dbReference type="PANTHER" id="PTHR45962">
    <property type="entry name" value="N-FATTY-ACYL-AMINO ACID SYNTHASE/HYDROLASE PM20D1"/>
    <property type="match status" value="1"/>
</dbReference>
<evidence type="ECO:0000313" key="11">
    <source>
        <dbReference type="Proteomes" id="UP000799436"/>
    </source>
</evidence>
<dbReference type="InterPro" id="IPR011650">
    <property type="entry name" value="Peptidase_M20_dimer"/>
</dbReference>
<evidence type="ECO:0000256" key="6">
    <source>
        <dbReference type="PIRSR" id="PIRSR037217-1"/>
    </source>
</evidence>
<dbReference type="GO" id="GO:0051603">
    <property type="term" value="P:proteolysis involved in protein catabolic process"/>
    <property type="evidence" value="ECO:0007669"/>
    <property type="project" value="TreeGrafter"/>
</dbReference>
<keyword evidence="3 7" id="KW-0479">Metal-binding</keyword>
<comment type="similarity">
    <text evidence="1">Belongs to the peptidase M20A family.</text>
</comment>